<gene>
    <name evidence="1" type="ORF">QFC20_004643</name>
</gene>
<dbReference type="Proteomes" id="UP001230649">
    <property type="component" value="Unassembled WGS sequence"/>
</dbReference>
<comment type="caution">
    <text evidence="1">The sequence shown here is derived from an EMBL/GenBank/DDBJ whole genome shotgun (WGS) entry which is preliminary data.</text>
</comment>
<sequence length="120" mass="12882">MQPSSTAPLMTFQPVLPSLNTILKHINTQNGLQAQFQAESTNGNFTDKQEEELHAYDEKISRQALQVRQSLLEQAKTAYTPNAIPGSQFSLQGDGGDGEGVGREDAVIVGESPCLVAALP</sequence>
<keyword evidence="2" id="KW-1185">Reference proteome</keyword>
<name>A0ACC2VZM1_9TREE</name>
<reference evidence="1" key="1">
    <citation type="submission" date="2023-04" db="EMBL/GenBank/DDBJ databases">
        <title>Draft Genome sequencing of Naganishia species isolated from polar environments using Oxford Nanopore Technology.</title>
        <authorList>
            <person name="Leo P."/>
            <person name="Venkateswaran K."/>
        </authorList>
    </citation>
    <scope>NUCLEOTIDE SEQUENCE</scope>
    <source>
        <strain evidence="1">MNA-CCFEE 5262</strain>
    </source>
</reference>
<evidence type="ECO:0000313" key="1">
    <source>
        <dbReference type="EMBL" id="KAJ9104066.1"/>
    </source>
</evidence>
<organism evidence="1 2">
    <name type="scientific">Naganishia adeliensis</name>
    <dbReference type="NCBI Taxonomy" id="92952"/>
    <lineage>
        <taxon>Eukaryota</taxon>
        <taxon>Fungi</taxon>
        <taxon>Dikarya</taxon>
        <taxon>Basidiomycota</taxon>
        <taxon>Agaricomycotina</taxon>
        <taxon>Tremellomycetes</taxon>
        <taxon>Filobasidiales</taxon>
        <taxon>Filobasidiaceae</taxon>
        <taxon>Naganishia</taxon>
    </lineage>
</organism>
<evidence type="ECO:0000313" key="2">
    <source>
        <dbReference type="Proteomes" id="UP001230649"/>
    </source>
</evidence>
<protein>
    <submittedName>
        <fullName evidence="1">Uncharacterized protein</fullName>
    </submittedName>
</protein>
<proteinExistence type="predicted"/>
<accession>A0ACC2VZM1</accession>
<dbReference type="EMBL" id="JASBWS010000056">
    <property type="protein sequence ID" value="KAJ9104066.1"/>
    <property type="molecule type" value="Genomic_DNA"/>
</dbReference>